<evidence type="ECO:0000256" key="4">
    <source>
        <dbReference type="ARBA" id="ARBA00023002"/>
    </source>
</evidence>
<comment type="caution">
    <text evidence="6">The sequence shown here is derived from an EMBL/GenBank/DDBJ whole genome shotgun (WGS) entry which is preliminary data.</text>
</comment>
<evidence type="ECO:0000256" key="5">
    <source>
        <dbReference type="ARBA" id="ARBA00023277"/>
    </source>
</evidence>
<keyword evidence="3" id="KW-0521">NADP</keyword>
<dbReference type="Gene3D" id="3.40.50.720">
    <property type="entry name" value="NAD(P)-binding Rossmann-like Domain"/>
    <property type="match status" value="1"/>
</dbReference>
<dbReference type="PRINTS" id="PR00079">
    <property type="entry name" value="G6PDHDRGNASE"/>
</dbReference>
<dbReference type="GO" id="GO:0009051">
    <property type="term" value="P:pentose-phosphate shunt, oxidative branch"/>
    <property type="evidence" value="ECO:0007669"/>
    <property type="project" value="TreeGrafter"/>
</dbReference>
<dbReference type="GO" id="GO:0005829">
    <property type="term" value="C:cytosol"/>
    <property type="evidence" value="ECO:0007669"/>
    <property type="project" value="TreeGrafter"/>
</dbReference>
<dbReference type="PANTHER" id="PTHR23429:SF0">
    <property type="entry name" value="GLUCOSE-6-PHOSPHATE 1-DEHYDROGENASE"/>
    <property type="match status" value="1"/>
</dbReference>
<evidence type="ECO:0000313" key="6">
    <source>
        <dbReference type="EMBL" id="TFF48934.1"/>
    </source>
</evidence>
<protein>
    <submittedName>
        <fullName evidence="6">Glucose-6-phosphate dehydrogenase</fullName>
    </submittedName>
</protein>
<comment type="pathway">
    <text evidence="1">Carbohydrate degradation; pentose phosphate pathway; D-ribulose 5-phosphate from D-glucose 6-phosphate (oxidative stage): step 1/3.</text>
</comment>
<sequence length="55" mass="6616">MCSWYKSRGLWATKGLNRLIIEKPFGHHVTSAHEFNEKLIEDFDETDIFYIDHYL</sequence>
<dbReference type="Pfam" id="PF00479">
    <property type="entry name" value="G6PD_N"/>
    <property type="match status" value="1"/>
</dbReference>
<evidence type="ECO:0000256" key="1">
    <source>
        <dbReference type="ARBA" id="ARBA00004937"/>
    </source>
</evidence>
<dbReference type="GO" id="GO:0004345">
    <property type="term" value="F:glucose-6-phosphate dehydrogenase activity"/>
    <property type="evidence" value="ECO:0007669"/>
    <property type="project" value="TreeGrafter"/>
</dbReference>
<dbReference type="Proteomes" id="UP000297630">
    <property type="component" value="Unassembled WGS sequence"/>
</dbReference>
<gene>
    <name evidence="6" type="ORF">EQ803_03980</name>
</gene>
<evidence type="ECO:0000256" key="3">
    <source>
        <dbReference type="ARBA" id="ARBA00022857"/>
    </source>
</evidence>
<dbReference type="PANTHER" id="PTHR23429">
    <property type="entry name" value="GLUCOSE-6-PHOSPHATE 1-DEHYDROGENASE G6PD"/>
    <property type="match status" value="1"/>
</dbReference>
<proteinExistence type="predicted"/>
<dbReference type="AlphaFoldDB" id="A0A4Y8TE91"/>
<reference evidence="6 7" key="1">
    <citation type="submission" date="2019-01" db="EMBL/GenBank/DDBJ databases">
        <title>Draft genome sequence of Bacillus sp. DPC6431.</title>
        <authorList>
            <person name="Arbulu S."/>
            <person name="Murphy K."/>
            <person name="O'Sullivan O."/>
            <person name="Rea M.C."/>
            <person name="Hill C."/>
            <person name="Ross R.P."/>
        </authorList>
    </citation>
    <scope>NUCLEOTIDE SEQUENCE [LARGE SCALE GENOMIC DNA]</scope>
    <source>
        <strain evidence="6 7">DPC6431</strain>
    </source>
</reference>
<evidence type="ECO:0000313" key="7">
    <source>
        <dbReference type="Proteomes" id="UP000297630"/>
    </source>
</evidence>
<dbReference type="InterPro" id="IPR022674">
    <property type="entry name" value="G6P_DH_NAD-bd"/>
</dbReference>
<dbReference type="EMBL" id="SCLP01000001">
    <property type="protein sequence ID" value="TFF48934.1"/>
    <property type="molecule type" value="Genomic_DNA"/>
</dbReference>
<organism evidence="6 7">
    <name type="scientific">Bacillus thuringiensis</name>
    <dbReference type="NCBI Taxonomy" id="1428"/>
    <lineage>
        <taxon>Bacteria</taxon>
        <taxon>Bacillati</taxon>
        <taxon>Bacillota</taxon>
        <taxon>Bacilli</taxon>
        <taxon>Bacillales</taxon>
        <taxon>Bacillaceae</taxon>
        <taxon>Bacillus</taxon>
        <taxon>Bacillus cereus group</taxon>
    </lineage>
</organism>
<dbReference type="SUPFAM" id="SSF51735">
    <property type="entry name" value="NAD(P)-binding Rossmann-fold domains"/>
    <property type="match status" value="1"/>
</dbReference>
<keyword evidence="5" id="KW-0119">Carbohydrate metabolism</keyword>
<keyword evidence="4" id="KW-0560">Oxidoreductase</keyword>
<dbReference type="GO" id="GO:0050661">
    <property type="term" value="F:NADP binding"/>
    <property type="evidence" value="ECO:0007669"/>
    <property type="project" value="InterPro"/>
</dbReference>
<evidence type="ECO:0000256" key="2">
    <source>
        <dbReference type="ARBA" id="ARBA00022526"/>
    </source>
</evidence>
<accession>A0A4Y8TE91</accession>
<keyword evidence="2" id="KW-0313">Glucose metabolism</keyword>
<dbReference type="GO" id="GO:0006006">
    <property type="term" value="P:glucose metabolic process"/>
    <property type="evidence" value="ECO:0007669"/>
    <property type="project" value="UniProtKB-KW"/>
</dbReference>
<dbReference type="InterPro" id="IPR001282">
    <property type="entry name" value="G6P_DH"/>
</dbReference>
<dbReference type="InterPro" id="IPR036291">
    <property type="entry name" value="NAD(P)-bd_dom_sf"/>
</dbReference>
<name>A0A4Y8TE91_BACTU</name>